<comment type="caution">
    <text evidence="1">The sequence shown here is derived from an EMBL/GenBank/DDBJ whole genome shotgun (WGS) entry which is preliminary data.</text>
</comment>
<gene>
    <name evidence="1" type="ORF">PIB30_072583</name>
</gene>
<name>A0ABU6UMV3_9FABA</name>
<protein>
    <submittedName>
        <fullName evidence="1">Uncharacterized protein</fullName>
    </submittedName>
</protein>
<organism evidence="1 2">
    <name type="scientific">Stylosanthes scabra</name>
    <dbReference type="NCBI Taxonomy" id="79078"/>
    <lineage>
        <taxon>Eukaryota</taxon>
        <taxon>Viridiplantae</taxon>
        <taxon>Streptophyta</taxon>
        <taxon>Embryophyta</taxon>
        <taxon>Tracheophyta</taxon>
        <taxon>Spermatophyta</taxon>
        <taxon>Magnoliopsida</taxon>
        <taxon>eudicotyledons</taxon>
        <taxon>Gunneridae</taxon>
        <taxon>Pentapetalae</taxon>
        <taxon>rosids</taxon>
        <taxon>fabids</taxon>
        <taxon>Fabales</taxon>
        <taxon>Fabaceae</taxon>
        <taxon>Papilionoideae</taxon>
        <taxon>50 kb inversion clade</taxon>
        <taxon>dalbergioids sensu lato</taxon>
        <taxon>Dalbergieae</taxon>
        <taxon>Pterocarpus clade</taxon>
        <taxon>Stylosanthes</taxon>
    </lineage>
</organism>
<evidence type="ECO:0000313" key="1">
    <source>
        <dbReference type="EMBL" id="MED6162652.1"/>
    </source>
</evidence>
<sequence>MGECEDAGPNRAVCTPTREHQIQIVYTPYTDWPTKEYMDWWVVACRRQFLSEDHMLHDPRSVQLPDDVPPTVTQPRDQIVLPHDAPAHGRRAQQQHPDVELVGRMISRVERMSTKRLSTVDRRTYPMGLMCMIRAGLMPRHRVSTIVVEIGLGLRSWDMMRILI</sequence>
<keyword evidence="2" id="KW-1185">Reference proteome</keyword>
<proteinExistence type="predicted"/>
<reference evidence="1 2" key="1">
    <citation type="journal article" date="2023" name="Plants (Basel)">
        <title>Bridging the Gap: Combining Genomics and Transcriptomics Approaches to Understand Stylosanthes scabra, an Orphan Legume from the Brazilian Caatinga.</title>
        <authorList>
            <person name="Ferreira-Neto J.R.C."/>
            <person name="da Silva M.D."/>
            <person name="Binneck E."/>
            <person name="de Melo N.F."/>
            <person name="da Silva R.H."/>
            <person name="de Melo A.L.T.M."/>
            <person name="Pandolfi V."/>
            <person name="Bustamante F.O."/>
            <person name="Brasileiro-Vidal A.C."/>
            <person name="Benko-Iseppon A.M."/>
        </authorList>
    </citation>
    <scope>NUCLEOTIDE SEQUENCE [LARGE SCALE GENOMIC DNA]</scope>
    <source>
        <tissue evidence="1">Leaves</tissue>
    </source>
</reference>
<dbReference type="Proteomes" id="UP001341840">
    <property type="component" value="Unassembled WGS sequence"/>
</dbReference>
<accession>A0ABU6UMV3</accession>
<evidence type="ECO:0000313" key="2">
    <source>
        <dbReference type="Proteomes" id="UP001341840"/>
    </source>
</evidence>
<dbReference type="EMBL" id="JASCZI010121691">
    <property type="protein sequence ID" value="MED6162652.1"/>
    <property type="molecule type" value="Genomic_DNA"/>
</dbReference>